<evidence type="ECO:0000313" key="14">
    <source>
        <dbReference type="Proteomes" id="UP000044602"/>
    </source>
</evidence>
<keyword evidence="8" id="KW-0594">Phospholipid biosynthesis</keyword>
<evidence type="ECO:0000256" key="9">
    <source>
        <dbReference type="SAM" id="MobiDB-lite"/>
    </source>
</evidence>
<dbReference type="Proteomes" id="UP000689129">
    <property type="component" value="Unassembled WGS sequence"/>
</dbReference>
<evidence type="ECO:0000256" key="2">
    <source>
        <dbReference type="ARBA" id="ARBA00022692"/>
    </source>
</evidence>
<feature type="transmembrane region" description="Helical" evidence="10">
    <location>
        <begin position="283"/>
        <end position="303"/>
    </location>
</feature>
<feature type="transmembrane region" description="Helical" evidence="10">
    <location>
        <begin position="309"/>
        <end position="325"/>
    </location>
</feature>
<dbReference type="GO" id="GO:0005789">
    <property type="term" value="C:endoplasmic reticulum membrane"/>
    <property type="evidence" value="ECO:0007669"/>
    <property type="project" value="UniProtKB-SubCell"/>
</dbReference>
<dbReference type="EMBL" id="CVQI01001225">
    <property type="protein sequence ID" value="CRK07895.1"/>
    <property type="molecule type" value="Genomic_DNA"/>
</dbReference>
<name>A0A0G4KKI9_VERLO</name>
<feature type="compositionally biased region" description="Low complexity" evidence="9">
    <location>
        <begin position="27"/>
        <end position="47"/>
    </location>
</feature>
<keyword evidence="2 8" id="KW-0812">Transmembrane</keyword>
<dbReference type="GO" id="GO:0008654">
    <property type="term" value="P:phospholipid biosynthetic process"/>
    <property type="evidence" value="ECO:0007669"/>
    <property type="project" value="UniProtKB-KW"/>
</dbReference>
<dbReference type="InterPro" id="IPR019388">
    <property type="entry name" value="FIT"/>
</dbReference>
<dbReference type="OrthoDB" id="5579088at2759"/>
<organism evidence="11 15">
    <name type="scientific">Verticillium longisporum</name>
    <name type="common">Verticillium dahliae var. longisporum</name>
    <dbReference type="NCBI Taxonomy" id="100787"/>
    <lineage>
        <taxon>Eukaryota</taxon>
        <taxon>Fungi</taxon>
        <taxon>Dikarya</taxon>
        <taxon>Ascomycota</taxon>
        <taxon>Pezizomycotina</taxon>
        <taxon>Sordariomycetes</taxon>
        <taxon>Hypocreomycetidae</taxon>
        <taxon>Glomerellales</taxon>
        <taxon>Plectosphaerellaceae</taxon>
        <taxon>Verticillium</taxon>
    </lineage>
</organism>
<evidence type="ECO:0000256" key="3">
    <source>
        <dbReference type="ARBA" id="ARBA00022801"/>
    </source>
</evidence>
<comment type="similarity">
    <text evidence="8">Belongs to the FIT family. Fungal FIT2B/SCS3 subfamily.</text>
</comment>
<accession>A0A0G4KKI9</accession>
<dbReference type="Proteomes" id="UP000045706">
    <property type="component" value="Unassembled WGS sequence"/>
</dbReference>
<dbReference type="InterPro" id="IPR046400">
    <property type="entry name" value="SCS3"/>
</dbReference>
<dbReference type="HAMAP" id="MF_03231">
    <property type="entry name" value="SCS3"/>
    <property type="match status" value="1"/>
</dbReference>
<comment type="catalytic activity">
    <reaction evidence="8">
        <text>(5Z,8Z,11Z,14Z)-eicosatetraenoyl-CoA + H2O = S-(5Z,8Z,11Z,14Z-eicosatetraenoyl)-4'-phosphopantetheine + adenosine 3',5'-bisphosphate + 2 H(+)</text>
        <dbReference type="Rhea" id="RHEA:65568"/>
        <dbReference type="ChEBI" id="CHEBI:15377"/>
        <dbReference type="ChEBI" id="CHEBI:15378"/>
        <dbReference type="ChEBI" id="CHEBI:57368"/>
        <dbReference type="ChEBI" id="CHEBI:58343"/>
        <dbReference type="ChEBI" id="CHEBI:156554"/>
    </reaction>
</comment>
<evidence type="ECO:0000256" key="10">
    <source>
        <dbReference type="SAM" id="Phobius"/>
    </source>
</evidence>
<keyword evidence="8" id="KW-1208">Phospholipid metabolism</keyword>
<feature type="transmembrane region" description="Helical" evidence="10">
    <location>
        <begin position="219"/>
        <end position="238"/>
    </location>
</feature>
<keyword evidence="8" id="KW-0444">Lipid biosynthesis</keyword>
<comment type="function">
    <text evidence="8">Fatty acyl-coenzyme A (CoA) diphosphatase that hydrolyzes fatty acyl-CoA to yield acyl-4'-phosphopantetheine and adenosine 3',5'-bisphosphate. Preferentially hydrolyzes unsaturated long-chain acyl-CoA substrates in the endoplasmic reticulum (ER) lumen. This catalytic activity is required for maintaining ER structure and for lipid droplets (LDs) biogenesis, which are lipid storage organelles involved in maintaining lipid and energy homeostasis. May directly bind to diacylglycerol (DAGs) and triacylglycerol, which is also important for LD biogenesis. May support directional budding of nacent LDs from the ER into the cytosol by reducing DAG levels at sites of LD formation. May play a role in the regulation of cell morphology and cytoskeletal organization. Involved in phospholipid biosynthesis.</text>
</comment>
<dbReference type="GO" id="GO:0140042">
    <property type="term" value="P:lipid droplet formation"/>
    <property type="evidence" value="ECO:0007669"/>
    <property type="project" value="UniProtKB-UniRule"/>
</dbReference>
<evidence type="ECO:0000256" key="6">
    <source>
        <dbReference type="ARBA" id="ARBA00023098"/>
    </source>
</evidence>
<reference evidence="13" key="2">
    <citation type="journal article" date="2021" name="Mol. Plant Pathol.">
        <title>A 20-kb lineage-specific genomic region tames virulence in pathogenic amphidiploid Verticillium longisporum.</title>
        <authorList>
            <person name="Harting R."/>
            <person name="Starke J."/>
            <person name="Kusch H."/>
            <person name="Poggeler S."/>
            <person name="Maurus I."/>
            <person name="Schluter R."/>
            <person name="Landesfeind M."/>
            <person name="Bulla I."/>
            <person name="Nowrousian M."/>
            <person name="de Jonge R."/>
            <person name="Stahlhut G."/>
            <person name="Hoff K.J."/>
            <person name="Asshauer K.P."/>
            <person name="Thurmer A."/>
            <person name="Stanke M."/>
            <person name="Daniel R."/>
            <person name="Morgenstern B."/>
            <person name="Thomma B.P.H.J."/>
            <person name="Kronstad J.W."/>
            <person name="Braus-Stromeyer S.A."/>
            <person name="Braus G.H."/>
        </authorList>
    </citation>
    <scope>NUCLEOTIDE SEQUENCE</scope>
    <source>
        <strain evidence="13">Vl32</strain>
    </source>
</reference>
<evidence type="ECO:0000313" key="11">
    <source>
        <dbReference type="EMBL" id="CRK07895.1"/>
    </source>
</evidence>
<evidence type="ECO:0000256" key="7">
    <source>
        <dbReference type="ARBA" id="ARBA00023136"/>
    </source>
</evidence>
<evidence type="ECO:0000256" key="4">
    <source>
        <dbReference type="ARBA" id="ARBA00022824"/>
    </source>
</evidence>
<dbReference type="EMBL" id="CVQH01024305">
    <property type="protein sequence ID" value="CRK36711.1"/>
    <property type="molecule type" value="Genomic_DNA"/>
</dbReference>
<comment type="subcellular location">
    <subcellularLocation>
        <location evidence="1 8">Endoplasmic reticulum membrane</location>
        <topology evidence="1 8">Multi-pass membrane protein</topology>
    </subcellularLocation>
</comment>
<keyword evidence="14" id="KW-1185">Reference proteome</keyword>
<feature type="transmembrane region" description="Helical" evidence="10">
    <location>
        <begin position="147"/>
        <end position="168"/>
    </location>
</feature>
<dbReference type="Proteomes" id="UP000044602">
    <property type="component" value="Unassembled WGS sequence"/>
</dbReference>
<gene>
    <name evidence="8" type="primary">SCS3</name>
    <name evidence="8" type="synonym">FIT2B</name>
    <name evidence="12" type="ORF">BN1708_007148</name>
    <name evidence="11" type="ORF">BN1723_008967</name>
    <name evidence="13" type="ORF">HYQ45_003570</name>
</gene>
<dbReference type="EMBL" id="JAEMWZ010000057">
    <property type="protein sequence ID" value="KAG7139447.1"/>
    <property type="molecule type" value="Genomic_DNA"/>
</dbReference>
<keyword evidence="4 8" id="KW-0256">Endoplasmic reticulum</keyword>
<reference evidence="14 15" key="1">
    <citation type="submission" date="2015-05" db="EMBL/GenBank/DDBJ databases">
        <authorList>
            <person name="Fogelqvist Johan"/>
        </authorList>
    </citation>
    <scope>NUCLEOTIDE SEQUENCE [LARGE SCALE GENOMIC DNA]</scope>
    <source>
        <strain evidence="12">VL1</strain>
        <strain evidence="11">VL2</strain>
    </source>
</reference>
<feature type="active site" evidence="8">
    <location>
        <position position="303"/>
    </location>
</feature>
<evidence type="ECO:0000256" key="5">
    <source>
        <dbReference type="ARBA" id="ARBA00022989"/>
    </source>
</evidence>
<evidence type="ECO:0000313" key="15">
    <source>
        <dbReference type="Proteomes" id="UP000045706"/>
    </source>
</evidence>
<dbReference type="EC" id="3.6.1.-" evidence="8"/>
<evidence type="ECO:0000256" key="1">
    <source>
        <dbReference type="ARBA" id="ARBA00004477"/>
    </source>
</evidence>
<keyword evidence="7 8" id="KW-0472">Membrane</keyword>
<feature type="region of interest" description="Disordered" evidence="9">
    <location>
        <begin position="1"/>
        <end position="47"/>
    </location>
</feature>
<dbReference type="GO" id="GO:0010945">
    <property type="term" value="F:coenzyme A diphosphatase activity"/>
    <property type="evidence" value="ECO:0007669"/>
    <property type="project" value="InterPro"/>
</dbReference>
<proteinExistence type="inferred from homology"/>
<evidence type="ECO:0000313" key="12">
    <source>
        <dbReference type="EMBL" id="CRK36711.1"/>
    </source>
</evidence>
<feature type="transmembrane region" description="Helical" evidence="10">
    <location>
        <begin position="54"/>
        <end position="75"/>
    </location>
</feature>
<keyword evidence="5 8" id="KW-1133">Transmembrane helix</keyword>
<comment type="catalytic activity">
    <reaction evidence="8">
        <text>(9Z)-octadecenoyl-CoA + H2O = S-(9Z-octadecenoyl)-4'-phosphopantetheine + adenosine 3',5'-bisphosphate + 2 H(+)</text>
        <dbReference type="Rhea" id="RHEA:65564"/>
        <dbReference type="ChEBI" id="CHEBI:15377"/>
        <dbReference type="ChEBI" id="CHEBI:15378"/>
        <dbReference type="ChEBI" id="CHEBI:57387"/>
        <dbReference type="ChEBI" id="CHEBI:58343"/>
        <dbReference type="ChEBI" id="CHEBI:156553"/>
    </reaction>
</comment>
<comment type="catalytic activity">
    <reaction evidence="8">
        <text>an acyl-CoA + H2O = an acyl-4'-phosphopantetheine + adenosine 3',5'-bisphosphate + 2 H(+)</text>
        <dbReference type="Rhea" id="RHEA:50044"/>
        <dbReference type="ChEBI" id="CHEBI:15377"/>
        <dbReference type="ChEBI" id="CHEBI:15378"/>
        <dbReference type="ChEBI" id="CHEBI:58342"/>
        <dbReference type="ChEBI" id="CHEBI:58343"/>
        <dbReference type="ChEBI" id="CHEBI:132023"/>
    </reaction>
</comment>
<dbReference type="Pfam" id="PF10261">
    <property type="entry name" value="FIT"/>
    <property type="match status" value="1"/>
</dbReference>
<dbReference type="PANTHER" id="PTHR23129:SF0">
    <property type="entry name" value="ACYL-COENZYME A DIPHOSPHATASE FITM2"/>
    <property type="match status" value="1"/>
</dbReference>
<keyword evidence="6" id="KW-0443">Lipid metabolism</keyword>
<evidence type="ECO:0000256" key="8">
    <source>
        <dbReference type="HAMAP-Rule" id="MF_03231"/>
    </source>
</evidence>
<keyword evidence="3 8" id="KW-0378">Hydrolase</keyword>
<dbReference type="PANTHER" id="PTHR23129">
    <property type="entry name" value="ACYL-COENZYME A DIPHOSPHATASE FITM2"/>
    <property type="match status" value="1"/>
</dbReference>
<dbReference type="STRING" id="100787.A0A0G4KKI9"/>
<comment type="catalytic activity">
    <reaction evidence="8">
        <text>hexadecanoyl-CoA + H2O = S-hexadecanoyl-4'-phosphopantetheine + adenosine 3',5'-bisphosphate + 2 H(+)</text>
        <dbReference type="Rhea" id="RHEA:50032"/>
        <dbReference type="ChEBI" id="CHEBI:15377"/>
        <dbReference type="ChEBI" id="CHEBI:15378"/>
        <dbReference type="ChEBI" id="CHEBI:57379"/>
        <dbReference type="ChEBI" id="CHEBI:58343"/>
        <dbReference type="ChEBI" id="CHEBI:132018"/>
    </reaction>
</comment>
<sequence length="341" mass="37139">MDNSPPAANLRSKSRRALAEQQNGTMPSSPSASSTRRAATTPTRRNAPYLPTPVEAALLALFPALLLFGTAYSLLSPQVRRAAYDPTTQSHAQHPSEAPGYFARKNNVFNVVYVKRGWFWTTVVFGLFVATHPALQNAKRRMQAGVRWAVATALWFLVTQWCFGPAIIDRSFRWTGGRCEVVEDKVQEGDADVGEFVSAVACKAAGGAWRGGHDISGHVFLLVLASGFLLQEVGWAYLRHRGVREERAIVMNDGAVKSAGVESEGGVERADLQEDSLGLGGKAALVAVALSSWMLLMTAIYFHTWFEKFTGLLTALSALYTLYVLPRFVPALRQVVGLPGV</sequence>
<evidence type="ECO:0000313" key="13">
    <source>
        <dbReference type="EMBL" id="KAG7139447.1"/>
    </source>
</evidence>
<protein>
    <recommendedName>
        <fullName evidence="8">Acyl-coenzyme A diphosphatase SCS3</fullName>
        <ecNumber evidence="8">3.6.1.-</ecNumber>
    </recommendedName>
    <alternativeName>
        <fullName evidence="8">FIT family protein SCS3</fullName>
    </alternativeName>
</protein>
<feature type="active site" evidence="8">
    <location>
        <position position="218"/>
    </location>
</feature>
<dbReference type="AlphaFoldDB" id="A0A0G4KKI9"/>